<evidence type="ECO:0000313" key="2">
    <source>
        <dbReference type="Proteomes" id="UP000184171"/>
    </source>
</evidence>
<sequence>MSCFCDLIFVWEGIQGRGAKLDEIAALSAQKTILPHLKTALTSLRPSLQNNYPSNKTIQEGNLFAYGFFDFFFKRTSIVDIFHLNGLTPI</sequence>
<accession>A0A1M6KS08</accession>
<proteinExistence type="predicted"/>
<keyword evidence="2" id="KW-1185">Reference proteome</keyword>
<gene>
    <name evidence="1" type="ORF">SAMN02745165_02777</name>
</gene>
<evidence type="ECO:0000313" key="1">
    <source>
        <dbReference type="EMBL" id="SHJ61729.1"/>
    </source>
</evidence>
<dbReference type="AlphaFoldDB" id="A0A1M6KS08"/>
<reference evidence="1 2" key="1">
    <citation type="submission" date="2016-11" db="EMBL/GenBank/DDBJ databases">
        <authorList>
            <person name="Jaros S."/>
            <person name="Januszkiewicz K."/>
            <person name="Wedrychowicz H."/>
        </authorList>
    </citation>
    <scope>NUCLEOTIDE SEQUENCE [LARGE SCALE GENOMIC DNA]</scope>
    <source>
        <strain evidence="1 2">DSM 5091</strain>
    </source>
</reference>
<protein>
    <submittedName>
        <fullName evidence="1">Uncharacterized protein</fullName>
    </submittedName>
</protein>
<dbReference type="EMBL" id="FQZT01000011">
    <property type="protein sequence ID" value="SHJ61729.1"/>
    <property type="molecule type" value="Genomic_DNA"/>
</dbReference>
<dbReference type="Proteomes" id="UP000184171">
    <property type="component" value="Unassembled WGS sequence"/>
</dbReference>
<name>A0A1M6KS08_MALRU</name>
<organism evidence="1 2">
    <name type="scientific">Malonomonas rubra DSM 5091</name>
    <dbReference type="NCBI Taxonomy" id="1122189"/>
    <lineage>
        <taxon>Bacteria</taxon>
        <taxon>Pseudomonadati</taxon>
        <taxon>Thermodesulfobacteriota</taxon>
        <taxon>Desulfuromonadia</taxon>
        <taxon>Desulfuromonadales</taxon>
        <taxon>Geopsychrobacteraceae</taxon>
        <taxon>Malonomonas</taxon>
    </lineage>
</organism>